<keyword evidence="4" id="KW-1185">Reference proteome</keyword>
<dbReference type="InterPro" id="IPR035992">
    <property type="entry name" value="Ricin_B-like_lectins"/>
</dbReference>
<protein>
    <recommendedName>
        <fullName evidence="2">Ricin B lectin domain-containing protein</fullName>
    </recommendedName>
</protein>
<feature type="compositionally biased region" description="Basic and acidic residues" evidence="1">
    <location>
        <begin position="8"/>
        <end position="18"/>
    </location>
</feature>
<gene>
    <name evidence="3" type="ORF">A0H81_06821</name>
</gene>
<evidence type="ECO:0000313" key="3">
    <source>
        <dbReference type="EMBL" id="OBZ72955.1"/>
    </source>
</evidence>
<accession>A0A1C7M7R2</accession>
<evidence type="ECO:0000313" key="4">
    <source>
        <dbReference type="Proteomes" id="UP000092993"/>
    </source>
</evidence>
<organism evidence="3 4">
    <name type="scientific">Grifola frondosa</name>
    <name type="common">Maitake</name>
    <name type="synonym">Polyporus frondosus</name>
    <dbReference type="NCBI Taxonomy" id="5627"/>
    <lineage>
        <taxon>Eukaryota</taxon>
        <taxon>Fungi</taxon>
        <taxon>Dikarya</taxon>
        <taxon>Basidiomycota</taxon>
        <taxon>Agaricomycotina</taxon>
        <taxon>Agaricomycetes</taxon>
        <taxon>Polyporales</taxon>
        <taxon>Grifolaceae</taxon>
        <taxon>Grifola</taxon>
    </lineage>
</organism>
<dbReference type="EMBL" id="LUGG01000007">
    <property type="protein sequence ID" value="OBZ72955.1"/>
    <property type="molecule type" value="Genomic_DNA"/>
</dbReference>
<dbReference type="SUPFAM" id="SSF50370">
    <property type="entry name" value="Ricin B-like lectins"/>
    <property type="match status" value="1"/>
</dbReference>
<reference evidence="3 4" key="1">
    <citation type="submission" date="2016-03" db="EMBL/GenBank/DDBJ databases">
        <title>Whole genome sequencing of Grifola frondosa 9006-11.</title>
        <authorList>
            <person name="Min B."/>
            <person name="Park H."/>
            <person name="Kim J.-G."/>
            <person name="Cho H."/>
            <person name="Oh Y.-L."/>
            <person name="Kong W.-S."/>
            <person name="Choi I.-G."/>
        </authorList>
    </citation>
    <scope>NUCLEOTIDE SEQUENCE [LARGE SCALE GENOMIC DNA]</scope>
    <source>
        <strain evidence="3 4">9006-11</strain>
    </source>
</reference>
<dbReference type="InterPro" id="IPR000772">
    <property type="entry name" value="Ricin_B_lectin"/>
</dbReference>
<feature type="region of interest" description="Disordered" evidence="1">
    <location>
        <begin position="1"/>
        <end position="60"/>
    </location>
</feature>
<dbReference type="Gene3D" id="2.80.10.50">
    <property type="match status" value="1"/>
</dbReference>
<feature type="domain" description="Ricin B lectin" evidence="2">
    <location>
        <begin position="118"/>
        <end position="183"/>
    </location>
</feature>
<comment type="caution">
    <text evidence="3">The sequence shown here is derived from an EMBL/GenBank/DDBJ whole genome shotgun (WGS) entry which is preliminary data.</text>
</comment>
<name>A0A1C7M7R2_GRIFR</name>
<proteinExistence type="predicted"/>
<evidence type="ECO:0000256" key="1">
    <source>
        <dbReference type="SAM" id="MobiDB-lite"/>
    </source>
</evidence>
<sequence>MPGAETPRPLRDTGEKGSKLQPGPVVHALPAEPGTHIVKAEADDPQLDGDALKEPEMNMSNKNGMYSAGTDTPRPAIKQQYEEAENLLCDLPSGPAGGEVQRVDDVRTSESAPSGWIPGTYVLINARSGTALDLQIGDQRSLIGFPMHGGPNQQWEFVPSGQGYMIRSALSVSRAEGLYLTVEDGIRDHAAVVASAFPVSWNVNQNEEGIIISWPNTDFVFGLADMGSSTPGTEVQLVKAKPGSGSEDGAGCFATVGDGVCGTFRRARLYYDYTYDDYHDSHHRHRDNEDAAAAQG</sequence>
<evidence type="ECO:0000259" key="2">
    <source>
        <dbReference type="Pfam" id="PF14200"/>
    </source>
</evidence>
<dbReference type="OrthoDB" id="3228793at2759"/>
<dbReference type="CDD" id="cd23422">
    <property type="entry name" value="beta-trefoil_Ricin_MPL_CNL"/>
    <property type="match status" value="1"/>
</dbReference>
<dbReference type="AlphaFoldDB" id="A0A1C7M7R2"/>
<dbReference type="Proteomes" id="UP000092993">
    <property type="component" value="Unassembled WGS sequence"/>
</dbReference>
<dbReference type="Pfam" id="PF14200">
    <property type="entry name" value="RicinB_lectin_2"/>
    <property type="match status" value="1"/>
</dbReference>